<evidence type="ECO:0000313" key="1">
    <source>
        <dbReference type="EMBL" id="CAG8981139.1"/>
    </source>
</evidence>
<accession>A0A9N9LTW7</accession>
<dbReference type="PANTHER" id="PTHR42791:SF14">
    <property type="entry name" value="N-ACETYLTRANSFERASE DOMAIN-CONTAINING PROTEIN"/>
    <property type="match status" value="1"/>
</dbReference>
<keyword evidence="2" id="KW-1185">Reference proteome</keyword>
<evidence type="ECO:0000313" key="2">
    <source>
        <dbReference type="Proteomes" id="UP000701801"/>
    </source>
</evidence>
<gene>
    <name evidence="1" type="ORF">HYALB_00005854</name>
</gene>
<dbReference type="AlphaFoldDB" id="A0A9N9LTW7"/>
<comment type="caution">
    <text evidence="1">The sequence shown here is derived from an EMBL/GenBank/DDBJ whole genome shotgun (WGS) entry which is preliminary data.</text>
</comment>
<organism evidence="1 2">
    <name type="scientific">Hymenoscyphus albidus</name>
    <dbReference type="NCBI Taxonomy" id="595503"/>
    <lineage>
        <taxon>Eukaryota</taxon>
        <taxon>Fungi</taxon>
        <taxon>Dikarya</taxon>
        <taxon>Ascomycota</taxon>
        <taxon>Pezizomycotina</taxon>
        <taxon>Leotiomycetes</taxon>
        <taxon>Helotiales</taxon>
        <taxon>Helotiaceae</taxon>
        <taxon>Hymenoscyphus</taxon>
    </lineage>
</organism>
<dbReference type="SUPFAM" id="SSF55729">
    <property type="entry name" value="Acyl-CoA N-acyltransferases (Nat)"/>
    <property type="match status" value="1"/>
</dbReference>
<dbReference type="OrthoDB" id="2832510at2759"/>
<sequence length="218" mass="24875">MTFKVEECDDSDMPHTFEIISQAFAHEHQYIDAAFPAHSEPASRANGASRMLSTKHQDPCAKFLKVIDQDTGTMIAQAKWNIYQNTIPPEFDLDGEFWDDEEEKEYAQLLCREYLLPRREAIRDSGGNLMPLELLTVDPKFQRRGAGRLLVQWGTSLADELGFAAVVEATDCGVGLYQSEGLEDRGRWQTRLPKKWENSRGKQRFTWMVRPAGNNFGN</sequence>
<protein>
    <recommendedName>
        <fullName evidence="3">N-acetyltransferase domain-containing protein</fullName>
    </recommendedName>
</protein>
<dbReference type="Gene3D" id="3.40.630.30">
    <property type="match status" value="1"/>
</dbReference>
<dbReference type="InterPro" id="IPR016181">
    <property type="entry name" value="Acyl_CoA_acyltransferase"/>
</dbReference>
<dbReference type="InterPro" id="IPR052523">
    <property type="entry name" value="Trichothecene_AcTrans"/>
</dbReference>
<dbReference type="EMBL" id="CAJVRM010000451">
    <property type="protein sequence ID" value="CAG8981139.1"/>
    <property type="molecule type" value="Genomic_DNA"/>
</dbReference>
<proteinExistence type="predicted"/>
<evidence type="ECO:0008006" key="3">
    <source>
        <dbReference type="Google" id="ProtNLM"/>
    </source>
</evidence>
<reference evidence="1" key="1">
    <citation type="submission" date="2021-07" db="EMBL/GenBank/DDBJ databases">
        <authorList>
            <person name="Durling M."/>
        </authorList>
    </citation>
    <scope>NUCLEOTIDE SEQUENCE</scope>
</reference>
<name>A0A9N9LTW7_9HELO</name>
<dbReference type="CDD" id="cd04301">
    <property type="entry name" value="NAT_SF"/>
    <property type="match status" value="1"/>
</dbReference>
<dbReference type="Proteomes" id="UP000701801">
    <property type="component" value="Unassembled WGS sequence"/>
</dbReference>
<dbReference type="PANTHER" id="PTHR42791">
    <property type="entry name" value="GNAT FAMILY ACETYLTRANSFERASE"/>
    <property type="match status" value="1"/>
</dbReference>